<dbReference type="HOGENOM" id="CLU_3112887_0_0_2"/>
<gene>
    <name evidence="1" type="ordered locus">CENSYa_1480</name>
</gene>
<dbReference type="STRING" id="414004.CENSYa_1480"/>
<organism evidence="1 2">
    <name type="scientific">Cenarchaeum symbiosum (strain A)</name>
    <dbReference type="NCBI Taxonomy" id="414004"/>
    <lineage>
        <taxon>Archaea</taxon>
        <taxon>Nitrososphaerota</taxon>
        <taxon>Candidatus Cenarchaeales</taxon>
        <taxon>Candidatus Cenarchaeaceae</taxon>
        <taxon>Candidatus Cenarchaeum</taxon>
    </lineage>
</organism>
<evidence type="ECO:0000313" key="2">
    <source>
        <dbReference type="Proteomes" id="UP000000758"/>
    </source>
</evidence>
<keyword evidence="2" id="KW-1185">Reference proteome</keyword>
<proteinExistence type="predicted"/>
<sequence>MSSLFHISRHVGGTLNISVPPAALLVGSTSLYLRNVNRRDSTFFSLVANP</sequence>
<dbReference type="EMBL" id="DP000238">
    <property type="protein sequence ID" value="ABK78102.1"/>
    <property type="molecule type" value="Genomic_DNA"/>
</dbReference>
<evidence type="ECO:0000313" key="1">
    <source>
        <dbReference type="EMBL" id="ABK78102.1"/>
    </source>
</evidence>
<dbReference type="AlphaFoldDB" id="A0RXN5"/>
<accession>A0RXN5</accession>
<dbReference type="Proteomes" id="UP000000758">
    <property type="component" value="Chromosome"/>
</dbReference>
<dbReference type="EnsemblBacteria" id="ABK78102">
    <property type="protein sequence ID" value="ABK78102"/>
    <property type="gene ID" value="CENSYa_1480"/>
</dbReference>
<dbReference type="KEGG" id="csy:CENSYa_1480"/>
<reference evidence="1 2" key="1">
    <citation type="journal article" date="2006" name="Proc. Natl. Acad. Sci. U.S.A.">
        <title>Genomic analysis of the uncultivated marine crenarchaeote Cenarchaeum symbiosum.</title>
        <authorList>
            <person name="Hallam S.J."/>
            <person name="Konstantinidis K.T."/>
            <person name="Putnam N."/>
            <person name="Schleper C."/>
            <person name="Watanabe Y."/>
            <person name="Sugahara J."/>
            <person name="Preston C."/>
            <person name="de la Torre J."/>
            <person name="Richardson P.M."/>
            <person name="DeLong E.F."/>
        </authorList>
    </citation>
    <scope>NUCLEOTIDE SEQUENCE [LARGE SCALE GENOMIC DNA]</scope>
    <source>
        <strain evidence="2">A</strain>
    </source>
</reference>
<protein>
    <submittedName>
        <fullName evidence="1">Uncharacterized protein</fullName>
    </submittedName>
</protein>
<name>A0RXN5_CENSY</name>